<evidence type="ECO:0000256" key="3">
    <source>
        <dbReference type="ARBA" id="ARBA00009759"/>
    </source>
</evidence>
<dbReference type="SUPFAM" id="SSF56655">
    <property type="entry name" value="Carbohydrate phosphatase"/>
    <property type="match status" value="1"/>
</dbReference>
<dbReference type="Gene3D" id="3.30.540.10">
    <property type="entry name" value="Fructose-1,6-Bisphosphatase, subunit A, domain 1"/>
    <property type="match status" value="1"/>
</dbReference>
<dbReference type="Pfam" id="PF00459">
    <property type="entry name" value="Inositol_P"/>
    <property type="match status" value="1"/>
</dbReference>
<evidence type="ECO:0000313" key="12">
    <source>
        <dbReference type="EMBL" id="KAA9130966.1"/>
    </source>
</evidence>
<dbReference type="GO" id="GO:0006020">
    <property type="term" value="P:inositol metabolic process"/>
    <property type="evidence" value="ECO:0007669"/>
    <property type="project" value="TreeGrafter"/>
</dbReference>
<feature type="binding site" evidence="11">
    <location>
        <position position="81"/>
    </location>
    <ligand>
        <name>Mg(2+)</name>
        <dbReference type="ChEBI" id="CHEBI:18420"/>
        <label>1</label>
        <note>catalytic</note>
    </ligand>
</feature>
<dbReference type="InterPro" id="IPR020583">
    <property type="entry name" value="Inositol_monoP_metal-BS"/>
</dbReference>
<dbReference type="GO" id="GO:0007165">
    <property type="term" value="P:signal transduction"/>
    <property type="evidence" value="ECO:0007669"/>
    <property type="project" value="TreeGrafter"/>
</dbReference>
<keyword evidence="8 11" id="KW-0460">Magnesium</keyword>
<dbReference type="Proteomes" id="UP000325372">
    <property type="component" value="Unassembled WGS sequence"/>
</dbReference>
<evidence type="ECO:0000256" key="4">
    <source>
        <dbReference type="ARBA" id="ARBA00013106"/>
    </source>
</evidence>
<evidence type="ECO:0000256" key="1">
    <source>
        <dbReference type="ARBA" id="ARBA00001033"/>
    </source>
</evidence>
<organism evidence="12 13">
    <name type="scientific">Marinihelvus fidelis</name>
    <dbReference type="NCBI Taxonomy" id="2613842"/>
    <lineage>
        <taxon>Bacteria</taxon>
        <taxon>Pseudomonadati</taxon>
        <taxon>Pseudomonadota</taxon>
        <taxon>Gammaproteobacteria</taxon>
        <taxon>Chromatiales</taxon>
        <taxon>Wenzhouxiangellaceae</taxon>
        <taxon>Marinihelvus</taxon>
    </lineage>
</organism>
<keyword evidence="7" id="KW-0805">Transcription regulation</keyword>
<feature type="binding site" evidence="11">
    <location>
        <position position="65"/>
    </location>
    <ligand>
        <name>Mg(2+)</name>
        <dbReference type="ChEBI" id="CHEBI:18420"/>
        <label>1</label>
        <note>catalytic</note>
    </ligand>
</feature>
<keyword evidence="6" id="KW-0378">Hydrolase</keyword>
<dbReference type="EMBL" id="VYXP01000006">
    <property type="protein sequence ID" value="KAA9130966.1"/>
    <property type="molecule type" value="Genomic_DNA"/>
</dbReference>
<dbReference type="RefSeq" id="WP_150864604.1">
    <property type="nucleotide sequence ID" value="NZ_VYXP01000006.1"/>
</dbReference>
<dbReference type="GO" id="GO:0031564">
    <property type="term" value="P:transcription antitermination"/>
    <property type="evidence" value="ECO:0007669"/>
    <property type="project" value="UniProtKB-KW"/>
</dbReference>
<feature type="binding site" evidence="11">
    <location>
        <position position="84"/>
    </location>
    <ligand>
        <name>Mg(2+)</name>
        <dbReference type="ChEBI" id="CHEBI:18420"/>
        <label>1</label>
        <note>catalytic</note>
    </ligand>
</feature>
<evidence type="ECO:0000256" key="11">
    <source>
        <dbReference type="PIRSR" id="PIRSR600760-2"/>
    </source>
</evidence>
<dbReference type="GO" id="GO:0046872">
    <property type="term" value="F:metal ion binding"/>
    <property type="evidence" value="ECO:0007669"/>
    <property type="project" value="UniProtKB-KW"/>
</dbReference>
<dbReference type="AlphaFoldDB" id="A0A5N0TAY0"/>
<keyword evidence="13" id="KW-1185">Reference proteome</keyword>
<dbReference type="InterPro" id="IPR000760">
    <property type="entry name" value="Inositol_monophosphatase-like"/>
</dbReference>
<name>A0A5N0TAY0_9GAMM</name>
<evidence type="ECO:0000256" key="7">
    <source>
        <dbReference type="ARBA" id="ARBA00022814"/>
    </source>
</evidence>
<protein>
    <recommendedName>
        <fullName evidence="9">Nus factor SuhB</fullName>
        <ecNumber evidence="4">3.1.3.25</ecNumber>
    </recommendedName>
    <alternativeName>
        <fullName evidence="10">Inositol-1-monophosphatase</fullName>
    </alternativeName>
</protein>
<reference evidence="12 13" key="1">
    <citation type="submission" date="2019-09" db="EMBL/GenBank/DDBJ databases">
        <title>Wenzhouxiangella sp. Genome sequencing and assembly.</title>
        <authorList>
            <person name="Zhang R."/>
        </authorList>
    </citation>
    <scope>NUCLEOTIDE SEQUENCE [LARGE SCALE GENOMIC DNA]</scope>
    <source>
        <strain evidence="12 13">W260</strain>
    </source>
</reference>
<dbReference type="PROSITE" id="PS00629">
    <property type="entry name" value="IMP_1"/>
    <property type="match status" value="1"/>
</dbReference>
<evidence type="ECO:0000256" key="2">
    <source>
        <dbReference type="ARBA" id="ARBA00001946"/>
    </source>
</evidence>
<feature type="binding site" evidence="11">
    <location>
        <position position="83"/>
    </location>
    <ligand>
        <name>Mg(2+)</name>
        <dbReference type="ChEBI" id="CHEBI:18420"/>
        <label>1</label>
        <note>catalytic</note>
    </ligand>
</feature>
<evidence type="ECO:0000313" key="13">
    <source>
        <dbReference type="Proteomes" id="UP000325372"/>
    </source>
</evidence>
<evidence type="ECO:0000256" key="8">
    <source>
        <dbReference type="ARBA" id="ARBA00022842"/>
    </source>
</evidence>
<dbReference type="GO" id="GO:0008934">
    <property type="term" value="F:inositol monophosphate 1-phosphatase activity"/>
    <property type="evidence" value="ECO:0007669"/>
    <property type="project" value="TreeGrafter"/>
</dbReference>
<comment type="cofactor">
    <cofactor evidence="2 11">
        <name>Mg(2+)</name>
        <dbReference type="ChEBI" id="CHEBI:18420"/>
    </cofactor>
</comment>
<comment type="catalytic activity">
    <reaction evidence="1">
        <text>a myo-inositol phosphate + H2O = myo-inositol + phosphate</text>
        <dbReference type="Rhea" id="RHEA:24056"/>
        <dbReference type="ChEBI" id="CHEBI:15377"/>
        <dbReference type="ChEBI" id="CHEBI:17268"/>
        <dbReference type="ChEBI" id="CHEBI:43474"/>
        <dbReference type="ChEBI" id="CHEBI:84139"/>
        <dbReference type="EC" id="3.1.3.25"/>
    </reaction>
</comment>
<dbReference type="EC" id="3.1.3.25" evidence="4"/>
<dbReference type="FunFam" id="3.30.540.10:FF:000003">
    <property type="entry name" value="Inositol-1-monophosphatase"/>
    <property type="match status" value="1"/>
</dbReference>
<keyword evidence="5 11" id="KW-0479">Metal-binding</keyword>
<comment type="similarity">
    <text evidence="3">Belongs to the inositol monophosphatase superfamily.</text>
</comment>
<dbReference type="PANTHER" id="PTHR20854:SF4">
    <property type="entry name" value="INOSITOL-1-MONOPHOSPHATASE-RELATED"/>
    <property type="match status" value="1"/>
</dbReference>
<gene>
    <name evidence="12" type="ORF">F3N42_11485</name>
</gene>
<evidence type="ECO:0000256" key="9">
    <source>
        <dbReference type="ARBA" id="ARBA00023884"/>
    </source>
</evidence>
<evidence type="ECO:0000256" key="6">
    <source>
        <dbReference type="ARBA" id="ARBA00022801"/>
    </source>
</evidence>
<sequence>MNPYVETAIRAAHAARERILARYHGEFEIEIKDDQTPVTVADREAEQAIRAVLTEAFPDHGIYGEEFGADQPDAEYLWLVDPIDGTKGFVRGTGMFSTQIALMHQGRIIAAVSSAPTADELAWAAEGEGAWLNDERLSISAVTDLADAHVSGGNLVTMAGSPRWEVLRGIVIGCNRFRAYGDYYHYHRLAAGQLDVVIESDVNVLDIAALSLLVTEAGGVFTDLEGDPVRLETTSVLAAPPALHAQLLSAFSSPAPGAEPGFSTRTDG</sequence>
<keyword evidence="7" id="KW-0889">Transcription antitermination</keyword>
<feature type="binding site" evidence="11">
    <location>
        <position position="206"/>
    </location>
    <ligand>
        <name>Mg(2+)</name>
        <dbReference type="ChEBI" id="CHEBI:18420"/>
        <label>1</label>
        <note>catalytic</note>
    </ligand>
</feature>
<proteinExistence type="inferred from homology"/>
<keyword evidence="7" id="KW-0804">Transcription</keyword>
<dbReference type="Gene3D" id="3.40.190.80">
    <property type="match status" value="1"/>
</dbReference>
<dbReference type="PRINTS" id="PR00377">
    <property type="entry name" value="IMPHPHTASES"/>
</dbReference>
<accession>A0A5N0TAY0</accession>
<evidence type="ECO:0000256" key="5">
    <source>
        <dbReference type="ARBA" id="ARBA00022723"/>
    </source>
</evidence>
<evidence type="ECO:0000256" key="10">
    <source>
        <dbReference type="ARBA" id="ARBA00030730"/>
    </source>
</evidence>
<dbReference type="PANTHER" id="PTHR20854">
    <property type="entry name" value="INOSITOL MONOPHOSPHATASE"/>
    <property type="match status" value="1"/>
</dbReference>
<comment type="caution">
    <text evidence="12">The sequence shown here is derived from an EMBL/GenBank/DDBJ whole genome shotgun (WGS) entry which is preliminary data.</text>
</comment>